<dbReference type="Proteomes" id="UP000032142">
    <property type="component" value="Unassembled WGS sequence"/>
</dbReference>
<accession>A0A0B0MCN2</accession>
<comment type="caution">
    <text evidence="1">The sequence shown here is derived from an EMBL/GenBank/DDBJ whole genome shotgun (WGS) entry which is preliminary data.</text>
</comment>
<evidence type="ECO:0000313" key="2">
    <source>
        <dbReference type="Proteomes" id="UP000032142"/>
    </source>
</evidence>
<reference evidence="2" key="1">
    <citation type="submission" date="2014-09" db="EMBL/GenBank/DDBJ databases">
        <authorList>
            <person name="Mudge J."/>
            <person name="Ramaraj T."/>
            <person name="Lindquist I.E."/>
            <person name="Bharti A.K."/>
            <person name="Sundararajan A."/>
            <person name="Cameron C.T."/>
            <person name="Woodward J.E."/>
            <person name="May G.D."/>
            <person name="Brubaker C."/>
            <person name="Broadhvest J."/>
            <person name="Wilkins T.A."/>
        </authorList>
    </citation>
    <scope>NUCLEOTIDE SEQUENCE</scope>
    <source>
        <strain evidence="2">cv. AKA8401</strain>
    </source>
</reference>
<dbReference type="AlphaFoldDB" id="A0A0B0MCN2"/>
<protein>
    <submittedName>
        <fullName evidence="1">Putative integrase/recombinase</fullName>
    </submittedName>
</protein>
<sequence>MISLVLDLNIFKLNSFKNFFTQFSPKHINEIITILPMTFYTFYNLVQIAQNTKHAKFVHTMLRLNITHVHTSPYILFISHFSPSNYHFCN</sequence>
<keyword evidence="2" id="KW-1185">Reference proteome</keyword>
<dbReference type="EMBL" id="JRRC01043154">
    <property type="protein sequence ID" value="KHF98539.1"/>
    <property type="molecule type" value="Genomic_DNA"/>
</dbReference>
<gene>
    <name evidence="1" type="ORF">F383_37935</name>
</gene>
<name>A0A0B0MCN2_GOSAR</name>
<proteinExistence type="predicted"/>
<organism evidence="1 2">
    <name type="scientific">Gossypium arboreum</name>
    <name type="common">Tree cotton</name>
    <name type="synonym">Gossypium nanking</name>
    <dbReference type="NCBI Taxonomy" id="29729"/>
    <lineage>
        <taxon>Eukaryota</taxon>
        <taxon>Viridiplantae</taxon>
        <taxon>Streptophyta</taxon>
        <taxon>Embryophyta</taxon>
        <taxon>Tracheophyta</taxon>
        <taxon>Spermatophyta</taxon>
        <taxon>Magnoliopsida</taxon>
        <taxon>eudicotyledons</taxon>
        <taxon>Gunneridae</taxon>
        <taxon>Pentapetalae</taxon>
        <taxon>rosids</taxon>
        <taxon>malvids</taxon>
        <taxon>Malvales</taxon>
        <taxon>Malvaceae</taxon>
        <taxon>Malvoideae</taxon>
        <taxon>Gossypium</taxon>
    </lineage>
</organism>
<evidence type="ECO:0000313" key="1">
    <source>
        <dbReference type="EMBL" id="KHF98539.1"/>
    </source>
</evidence>